<comment type="caution">
    <text evidence="2">The sequence shown here is derived from an EMBL/GenBank/DDBJ whole genome shotgun (WGS) entry which is preliminary data.</text>
</comment>
<dbReference type="EMBL" id="ML996156">
    <property type="protein sequence ID" value="KAF2733794.1"/>
    <property type="molecule type" value="Genomic_DNA"/>
</dbReference>
<keyword evidence="3" id="KW-1185">Reference proteome</keyword>
<feature type="transmembrane region" description="Helical" evidence="1">
    <location>
        <begin position="69"/>
        <end position="88"/>
    </location>
</feature>
<dbReference type="Proteomes" id="UP000799444">
    <property type="component" value="Unassembled WGS sequence"/>
</dbReference>
<sequence length="170" mass="19348">MVASMAFKFFNKGSMKGEKPSSSSNFSIGSLARILIRLLQFVMGIVVIGLYATDLDKARKAGKYMDAKWVYAVFCGAFASLASLVFMLPLIKAWMFFFVDWLIWFFFLVLFGIFGKMYISEDAEGNAGIERMKRAVWIDLINLLLWLMTAVYGTIIFFKARKARSVEHVV</sequence>
<proteinExistence type="predicted"/>
<feature type="transmembrane region" description="Helical" evidence="1">
    <location>
        <begin position="135"/>
        <end position="158"/>
    </location>
</feature>
<evidence type="ECO:0008006" key="4">
    <source>
        <dbReference type="Google" id="ProtNLM"/>
    </source>
</evidence>
<keyword evidence="1" id="KW-0472">Membrane</keyword>
<dbReference type="PANTHER" id="PTHR42083:SF1">
    <property type="entry name" value="MARVEL DOMAIN-CONTAINING PROTEIN"/>
    <property type="match status" value="1"/>
</dbReference>
<dbReference type="AlphaFoldDB" id="A0A9P4QW52"/>
<keyword evidence="1" id="KW-1133">Transmembrane helix</keyword>
<evidence type="ECO:0000313" key="3">
    <source>
        <dbReference type="Proteomes" id="UP000799444"/>
    </source>
</evidence>
<organism evidence="2 3">
    <name type="scientific">Polyplosphaeria fusca</name>
    <dbReference type="NCBI Taxonomy" id="682080"/>
    <lineage>
        <taxon>Eukaryota</taxon>
        <taxon>Fungi</taxon>
        <taxon>Dikarya</taxon>
        <taxon>Ascomycota</taxon>
        <taxon>Pezizomycotina</taxon>
        <taxon>Dothideomycetes</taxon>
        <taxon>Pleosporomycetidae</taxon>
        <taxon>Pleosporales</taxon>
        <taxon>Tetraplosphaeriaceae</taxon>
        <taxon>Polyplosphaeria</taxon>
    </lineage>
</organism>
<reference evidence="2" key="1">
    <citation type="journal article" date="2020" name="Stud. Mycol.">
        <title>101 Dothideomycetes genomes: a test case for predicting lifestyles and emergence of pathogens.</title>
        <authorList>
            <person name="Haridas S."/>
            <person name="Albert R."/>
            <person name="Binder M."/>
            <person name="Bloem J."/>
            <person name="Labutti K."/>
            <person name="Salamov A."/>
            <person name="Andreopoulos B."/>
            <person name="Baker S."/>
            <person name="Barry K."/>
            <person name="Bills G."/>
            <person name="Bluhm B."/>
            <person name="Cannon C."/>
            <person name="Castanera R."/>
            <person name="Culley D."/>
            <person name="Daum C."/>
            <person name="Ezra D."/>
            <person name="Gonzalez J."/>
            <person name="Henrissat B."/>
            <person name="Kuo A."/>
            <person name="Liang C."/>
            <person name="Lipzen A."/>
            <person name="Lutzoni F."/>
            <person name="Magnuson J."/>
            <person name="Mondo S."/>
            <person name="Nolan M."/>
            <person name="Ohm R."/>
            <person name="Pangilinan J."/>
            <person name="Park H.-J."/>
            <person name="Ramirez L."/>
            <person name="Alfaro M."/>
            <person name="Sun H."/>
            <person name="Tritt A."/>
            <person name="Yoshinaga Y."/>
            <person name="Zwiers L.-H."/>
            <person name="Turgeon B."/>
            <person name="Goodwin S."/>
            <person name="Spatafora J."/>
            <person name="Crous P."/>
            <person name="Grigoriev I."/>
        </authorList>
    </citation>
    <scope>NUCLEOTIDE SEQUENCE</scope>
    <source>
        <strain evidence="2">CBS 125425</strain>
    </source>
</reference>
<feature type="transmembrane region" description="Helical" evidence="1">
    <location>
        <begin position="94"/>
        <end position="114"/>
    </location>
</feature>
<gene>
    <name evidence="2" type="ORF">EJ04DRAFT_543957</name>
</gene>
<evidence type="ECO:0000313" key="2">
    <source>
        <dbReference type="EMBL" id="KAF2733794.1"/>
    </source>
</evidence>
<dbReference type="PANTHER" id="PTHR42083">
    <property type="entry name" value="MARVEL DOMAIN-CONTAINING PROTEIN"/>
    <property type="match status" value="1"/>
</dbReference>
<evidence type="ECO:0000256" key="1">
    <source>
        <dbReference type="SAM" id="Phobius"/>
    </source>
</evidence>
<dbReference type="OrthoDB" id="5363290at2759"/>
<accession>A0A9P4QW52</accession>
<keyword evidence="1" id="KW-0812">Transmembrane</keyword>
<protein>
    <recommendedName>
        <fullName evidence="4">MARVEL domain-containing protein</fullName>
    </recommendedName>
</protein>
<name>A0A9P4QW52_9PLEO</name>
<feature type="transmembrane region" description="Helical" evidence="1">
    <location>
        <begin position="34"/>
        <end position="53"/>
    </location>
</feature>